<evidence type="ECO:0000313" key="3">
    <source>
        <dbReference type="Proteomes" id="UP000094526"/>
    </source>
</evidence>
<reference evidence="3" key="1">
    <citation type="submission" date="2015-07" db="EMBL/GenBank/DDBJ databases">
        <authorList>
            <person name="Teixeira M.M."/>
            <person name="Souza R.C."/>
            <person name="Almeida L.G."/>
            <person name="Vicente V.A."/>
            <person name="de Hoog S."/>
            <person name="Bocca A.L."/>
            <person name="de Almeida S.R."/>
            <person name="Vasconcelos A.T."/>
            <person name="Felipe M.S."/>
        </authorList>
    </citation>
    <scope>NUCLEOTIDE SEQUENCE [LARGE SCALE GENOMIC DNA]</scope>
    <source>
        <strain evidence="3">KSF</strain>
    </source>
</reference>
<keyword evidence="3" id="KW-1185">Reference proteome</keyword>
<proteinExistence type="predicted"/>
<comment type="caution">
    <text evidence="2">The sequence shown here is derived from an EMBL/GenBank/DDBJ whole genome shotgun (WGS) entry which is preliminary data.</text>
</comment>
<organism evidence="2 3">
    <name type="scientific">Cladophialophora carrionii</name>
    <dbReference type="NCBI Taxonomy" id="86049"/>
    <lineage>
        <taxon>Eukaryota</taxon>
        <taxon>Fungi</taxon>
        <taxon>Dikarya</taxon>
        <taxon>Ascomycota</taxon>
        <taxon>Pezizomycotina</taxon>
        <taxon>Eurotiomycetes</taxon>
        <taxon>Chaetothyriomycetidae</taxon>
        <taxon>Chaetothyriales</taxon>
        <taxon>Herpotrichiellaceae</taxon>
        <taxon>Cladophialophora</taxon>
    </lineage>
</organism>
<feature type="compositionally biased region" description="Basic and acidic residues" evidence="1">
    <location>
        <begin position="1"/>
        <end position="16"/>
    </location>
</feature>
<gene>
    <name evidence="2" type="ORF">CLCR_09225</name>
</gene>
<evidence type="ECO:0000256" key="1">
    <source>
        <dbReference type="SAM" id="MobiDB-lite"/>
    </source>
</evidence>
<feature type="region of interest" description="Disordered" evidence="1">
    <location>
        <begin position="1"/>
        <end position="21"/>
    </location>
</feature>
<dbReference type="EMBL" id="LGRB01000009">
    <property type="protein sequence ID" value="OCT51861.1"/>
    <property type="molecule type" value="Genomic_DNA"/>
</dbReference>
<dbReference type="VEuPathDB" id="FungiDB:CLCR_09225"/>
<dbReference type="Proteomes" id="UP000094526">
    <property type="component" value="Unassembled WGS sequence"/>
</dbReference>
<dbReference type="AlphaFoldDB" id="A0A1C1CTN6"/>
<sequence>MSSRREGRGHSRDRGVRRGRSQCMGFETARSGMEIKRQIYDAGRRTRVLERMRHGQRTVSQSFEQATIGELVVEGVRSFISSPFSWELPTDSLQFQTG</sequence>
<name>A0A1C1CTN6_9EURO</name>
<accession>A0A1C1CTN6</accession>
<evidence type="ECO:0000313" key="2">
    <source>
        <dbReference type="EMBL" id="OCT51861.1"/>
    </source>
</evidence>
<protein>
    <submittedName>
        <fullName evidence="2">Uncharacterized protein</fullName>
    </submittedName>
</protein>